<evidence type="ECO:0000256" key="2">
    <source>
        <dbReference type="ARBA" id="ARBA00004496"/>
    </source>
</evidence>
<evidence type="ECO:0000256" key="1">
    <source>
        <dbReference type="ARBA" id="ARBA00004123"/>
    </source>
</evidence>
<dbReference type="SUPFAM" id="SSF46565">
    <property type="entry name" value="Chaperone J-domain"/>
    <property type="match status" value="1"/>
</dbReference>
<evidence type="ECO:0000256" key="4">
    <source>
        <dbReference type="ARBA" id="ARBA00023186"/>
    </source>
</evidence>
<evidence type="ECO:0000256" key="3">
    <source>
        <dbReference type="ARBA" id="ARBA00022490"/>
    </source>
</evidence>
<sequence length="86" mass="9860">MSWRYDPVKKAYRKKALTCHPDKHPDNPRAGELFHQLSQALEVLADEQARLGPTSSHHETVLLGMSTVLRPNVHLIDNLSAWFFIK</sequence>
<reference evidence="7" key="1">
    <citation type="submission" date="2020-11" db="EMBL/GenBank/DDBJ databases">
        <authorList>
            <person name="Tran Van P."/>
        </authorList>
    </citation>
    <scope>NUCLEOTIDE SEQUENCE</scope>
</reference>
<dbReference type="InterPro" id="IPR001623">
    <property type="entry name" value="DnaJ_domain"/>
</dbReference>
<dbReference type="EMBL" id="OA574717">
    <property type="protein sequence ID" value="CAD7205309.1"/>
    <property type="molecule type" value="Genomic_DNA"/>
</dbReference>
<dbReference type="PROSITE" id="PS50076">
    <property type="entry name" value="DNAJ_2"/>
    <property type="match status" value="1"/>
</dbReference>
<proteinExistence type="predicted"/>
<dbReference type="GO" id="GO:0005737">
    <property type="term" value="C:cytoplasm"/>
    <property type="evidence" value="ECO:0007669"/>
    <property type="project" value="UniProtKB-SubCell"/>
</dbReference>
<dbReference type="PANTHER" id="PTHR44313">
    <property type="entry name" value="DNAJ HOMOLOG SUBFAMILY C MEMBER 17"/>
    <property type="match status" value="1"/>
</dbReference>
<dbReference type="Gene3D" id="1.10.287.110">
    <property type="entry name" value="DnaJ domain"/>
    <property type="match status" value="1"/>
</dbReference>
<protein>
    <recommendedName>
        <fullName evidence="6">J domain-containing protein</fullName>
    </recommendedName>
</protein>
<accession>A0A7R8VUU1</accession>
<dbReference type="AlphaFoldDB" id="A0A7R8VUU1"/>
<gene>
    <name evidence="7" type="ORF">TDIB3V08_LOCUS11461</name>
</gene>
<keyword evidence="4" id="KW-0143">Chaperone</keyword>
<evidence type="ECO:0000313" key="7">
    <source>
        <dbReference type="EMBL" id="CAD7205309.1"/>
    </source>
</evidence>
<evidence type="ECO:0000259" key="6">
    <source>
        <dbReference type="PROSITE" id="PS50076"/>
    </source>
</evidence>
<dbReference type="InterPro" id="IPR052094">
    <property type="entry name" value="Pre-mRNA-splicing_ERAD"/>
</dbReference>
<keyword evidence="5" id="KW-0539">Nucleus</keyword>
<dbReference type="GO" id="GO:0000390">
    <property type="term" value="P:spliceosomal complex disassembly"/>
    <property type="evidence" value="ECO:0007669"/>
    <property type="project" value="TreeGrafter"/>
</dbReference>
<keyword evidence="3" id="KW-0963">Cytoplasm</keyword>
<dbReference type="InterPro" id="IPR036869">
    <property type="entry name" value="J_dom_sf"/>
</dbReference>
<dbReference type="PANTHER" id="PTHR44313:SF1">
    <property type="entry name" value="DNAJ HOMOLOG SUBFAMILY C MEMBER 17"/>
    <property type="match status" value="1"/>
</dbReference>
<dbReference type="SMART" id="SM00271">
    <property type="entry name" value="DnaJ"/>
    <property type="match status" value="1"/>
</dbReference>
<evidence type="ECO:0000256" key="5">
    <source>
        <dbReference type="ARBA" id="ARBA00023242"/>
    </source>
</evidence>
<feature type="domain" description="J" evidence="6">
    <location>
        <begin position="1"/>
        <end position="49"/>
    </location>
</feature>
<dbReference type="PRINTS" id="PR00625">
    <property type="entry name" value="JDOMAIN"/>
</dbReference>
<dbReference type="Pfam" id="PF00226">
    <property type="entry name" value="DnaJ"/>
    <property type="match status" value="1"/>
</dbReference>
<organism evidence="7">
    <name type="scientific">Timema douglasi</name>
    <name type="common">Walking stick</name>
    <dbReference type="NCBI Taxonomy" id="61478"/>
    <lineage>
        <taxon>Eukaryota</taxon>
        <taxon>Metazoa</taxon>
        <taxon>Ecdysozoa</taxon>
        <taxon>Arthropoda</taxon>
        <taxon>Hexapoda</taxon>
        <taxon>Insecta</taxon>
        <taxon>Pterygota</taxon>
        <taxon>Neoptera</taxon>
        <taxon>Polyneoptera</taxon>
        <taxon>Phasmatodea</taxon>
        <taxon>Timematodea</taxon>
        <taxon>Timematoidea</taxon>
        <taxon>Timematidae</taxon>
        <taxon>Timema</taxon>
    </lineage>
</organism>
<dbReference type="GO" id="GO:0005681">
    <property type="term" value="C:spliceosomal complex"/>
    <property type="evidence" value="ECO:0007669"/>
    <property type="project" value="TreeGrafter"/>
</dbReference>
<name>A0A7R8VUU1_TIMDO</name>
<dbReference type="CDD" id="cd06257">
    <property type="entry name" value="DnaJ"/>
    <property type="match status" value="1"/>
</dbReference>
<comment type="subcellular location">
    <subcellularLocation>
        <location evidence="2">Cytoplasm</location>
    </subcellularLocation>
    <subcellularLocation>
        <location evidence="1">Nucleus</location>
    </subcellularLocation>
</comment>